<sequence>MSKHFRTVNRLHKKSENAVSSFLTIEEELQASNEALDQVIDELEQEMSRISDLWNQAKLRKQQNAEIAERLSGLIRG</sequence>
<evidence type="ECO:0000313" key="2">
    <source>
        <dbReference type="Proteomes" id="UP000074866"/>
    </source>
</evidence>
<accession>A0ACC4ZZD5</accession>
<reference evidence="1 2" key="1">
    <citation type="journal article" date="2016" name="Front. Microbiol.">
        <title>Genomic Resource of Rice Seed Associated Bacteria.</title>
        <authorList>
            <person name="Midha S."/>
            <person name="Bansal K."/>
            <person name="Sharma S."/>
            <person name="Kumar N."/>
            <person name="Patil P.P."/>
            <person name="Chaudhry V."/>
            <person name="Patil P.B."/>
        </authorList>
    </citation>
    <scope>NUCLEOTIDE SEQUENCE [LARGE SCALE GENOMIC DNA]</scope>
    <source>
        <strain evidence="1 2">NS115</strain>
    </source>
</reference>
<organism evidence="1 2">
    <name type="scientific">Paenibacillus jamilae</name>
    <dbReference type="NCBI Taxonomy" id="114136"/>
    <lineage>
        <taxon>Bacteria</taxon>
        <taxon>Bacillati</taxon>
        <taxon>Bacillota</taxon>
        <taxon>Bacilli</taxon>
        <taxon>Bacillales</taxon>
        <taxon>Paenibacillaceae</taxon>
        <taxon>Paenibacillus</taxon>
    </lineage>
</organism>
<protein>
    <submittedName>
        <fullName evidence="1">Uncharacterized protein</fullName>
    </submittedName>
</protein>
<evidence type="ECO:0000313" key="1">
    <source>
        <dbReference type="EMBL" id="KTS84441.1"/>
    </source>
</evidence>
<dbReference type="Proteomes" id="UP000074866">
    <property type="component" value="Unassembled WGS sequence"/>
</dbReference>
<dbReference type="EMBL" id="LDRX01000015">
    <property type="protein sequence ID" value="KTS84441.1"/>
    <property type="molecule type" value="Genomic_DNA"/>
</dbReference>
<name>A0ACC4ZZD5_9BACL</name>
<gene>
    <name evidence="1" type="ORF">NS115_03675</name>
</gene>
<comment type="caution">
    <text evidence="1">The sequence shown here is derived from an EMBL/GenBank/DDBJ whole genome shotgun (WGS) entry which is preliminary data.</text>
</comment>
<keyword evidence="2" id="KW-1185">Reference proteome</keyword>
<proteinExistence type="predicted"/>